<dbReference type="PANTHER" id="PTHR14145">
    <property type="entry name" value="26S PROTESOME SUBUNIT 6"/>
    <property type="match status" value="1"/>
</dbReference>
<evidence type="ECO:0000313" key="11">
    <source>
        <dbReference type="EMBL" id="OAQ62327.1"/>
    </source>
</evidence>
<dbReference type="GO" id="GO:0005737">
    <property type="term" value="C:cytoplasm"/>
    <property type="evidence" value="ECO:0007669"/>
    <property type="project" value="UniProtKB-SubCell"/>
</dbReference>
<protein>
    <recommendedName>
        <fullName evidence="8">COP9 signalosome complex subunit 1</fullName>
    </recommendedName>
</protein>
<dbReference type="GO" id="GO:0008180">
    <property type="term" value="C:COP9 signalosome"/>
    <property type="evidence" value="ECO:0007669"/>
    <property type="project" value="UniProtKB-KW"/>
</dbReference>
<evidence type="ECO:0000256" key="4">
    <source>
        <dbReference type="ARBA" id="ARBA00011098"/>
    </source>
</evidence>
<gene>
    <name evidence="11" type="ORF">VFPPC_07035</name>
</gene>
<keyword evidence="7" id="KW-0539">Nucleus</keyword>
<dbReference type="Proteomes" id="UP000078397">
    <property type="component" value="Unassembled WGS sequence"/>
</dbReference>
<comment type="caution">
    <text evidence="11">The sequence shown here is derived from an EMBL/GenBank/DDBJ whole genome shotgun (WGS) entry which is preliminary data.</text>
</comment>
<evidence type="ECO:0000256" key="9">
    <source>
        <dbReference type="SAM" id="MobiDB-lite"/>
    </source>
</evidence>
<dbReference type="PROSITE" id="PS50250">
    <property type="entry name" value="PCI"/>
    <property type="match status" value="1"/>
</dbReference>
<dbReference type="Pfam" id="PF01399">
    <property type="entry name" value="PCI"/>
    <property type="match status" value="1"/>
</dbReference>
<dbReference type="Pfam" id="PF10602">
    <property type="entry name" value="RPN7"/>
    <property type="match status" value="1"/>
</dbReference>
<keyword evidence="5" id="KW-0963">Cytoplasm</keyword>
<dbReference type="OrthoDB" id="422427at2759"/>
<keyword evidence="6" id="KW-0736">Signalosome</keyword>
<dbReference type="InterPro" id="IPR036390">
    <property type="entry name" value="WH_DNA-bd_sf"/>
</dbReference>
<comment type="similarity">
    <text evidence="3">Belongs to the CSN1 family.</text>
</comment>
<dbReference type="PANTHER" id="PTHR14145:SF2">
    <property type="entry name" value="COP9 SIGNALOSOME COMPLEX SUBUNIT 1"/>
    <property type="match status" value="1"/>
</dbReference>
<comment type="subcellular location">
    <subcellularLocation>
        <location evidence="2">Cytoplasm</location>
    </subcellularLocation>
    <subcellularLocation>
        <location evidence="1">Nucleus</location>
    </subcellularLocation>
</comment>
<feature type="region of interest" description="Disordered" evidence="9">
    <location>
        <begin position="463"/>
        <end position="498"/>
    </location>
</feature>
<evidence type="ECO:0000256" key="8">
    <source>
        <dbReference type="ARBA" id="ARBA00067814"/>
    </source>
</evidence>
<dbReference type="FunFam" id="1.25.40.570:FF:000022">
    <property type="entry name" value="COP9 signalosome complex subunit 1"/>
    <property type="match status" value="1"/>
</dbReference>
<dbReference type="GeneID" id="28849960"/>
<evidence type="ECO:0000313" key="12">
    <source>
        <dbReference type="Proteomes" id="UP000078397"/>
    </source>
</evidence>
<evidence type="ECO:0000256" key="5">
    <source>
        <dbReference type="ARBA" id="ARBA00022490"/>
    </source>
</evidence>
<dbReference type="InterPro" id="IPR045135">
    <property type="entry name" value="Rpn7_N"/>
</dbReference>
<accession>A0A179FA94</accession>
<dbReference type="SMART" id="SM00088">
    <property type="entry name" value="PINT"/>
    <property type="match status" value="1"/>
</dbReference>
<dbReference type="STRING" id="1380566.A0A179FA94"/>
<name>A0A179FA94_METCM</name>
<sequence length="498" mass="55352">MAASDAVLSFMTKQSNLGGVVVNGIQSSPPHHSARLSIHSFMIKMANSKSFVPELPKLDLDLYLQNYVGRTRFDRLFLIGQSSAPLCVEALKAAVNEAKTGNDVNRYRDAWDAVRNVAPNDPEAQRDDAWIEQTEMANKAETARLEGELKGYRNNLIKESIRMGNEDLGKHFESIGKLSEATDAYTRMRQDVSTTKHIIDCGMHLANVSLHRRDYAMVLNNIGKITSVQNGDDEKSLQAYTRIASGIALLGLERFEDAAKQFLRTDFTVSPTEYNHIASPNDVAVYGGLLALATMDRKELQQNVLENQTFRTFLEHEPHIRKAISLFVNSRYSSCLSILEGSRADYLLDIYLQNHVPAIYSKIRTKCIVQYFVPFSCVTLECLDAAFAQPGTSIGSELVEMIRQNALKARIDAKNKLLVAVRPDARAVMQKEALQVAQSYEREAKERLRRISLAATGLDVVGGKKATPGLPSGSGLDEAWYDDSRQPPFQGTGLEMEG</sequence>
<dbReference type="AlphaFoldDB" id="A0A179FA94"/>
<evidence type="ECO:0000259" key="10">
    <source>
        <dbReference type="PROSITE" id="PS50250"/>
    </source>
</evidence>
<comment type="subunit">
    <text evidence="4">Component of the COP9 signalosome (CSN) complex.</text>
</comment>
<evidence type="ECO:0000256" key="1">
    <source>
        <dbReference type="ARBA" id="ARBA00004123"/>
    </source>
</evidence>
<evidence type="ECO:0000256" key="7">
    <source>
        <dbReference type="ARBA" id="ARBA00023242"/>
    </source>
</evidence>
<dbReference type="Gene3D" id="1.25.40.570">
    <property type="match status" value="1"/>
</dbReference>
<keyword evidence="12" id="KW-1185">Reference proteome</keyword>
<dbReference type="KEGG" id="pchm:VFPPC_07035"/>
<reference evidence="11 12" key="1">
    <citation type="journal article" date="2016" name="PLoS Pathog.">
        <title>Biosynthesis of antibiotic leucinostatins in bio-control fungus Purpureocillium lilacinum and their inhibition on phytophthora revealed by genome mining.</title>
        <authorList>
            <person name="Wang G."/>
            <person name="Liu Z."/>
            <person name="Lin R."/>
            <person name="Li E."/>
            <person name="Mao Z."/>
            <person name="Ling J."/>
            <person name="Yang Y."/>
            <person name="Yin W.B."/>
            <person name="Xie B."/>
        </authorList>
    </citation>
    <scope>NUCLEOTIDE SEQUENCE [LARGE SCALE GENOMIC DNA]</scope>
    <source>
        <strain evidence="11">170</strain>
    </source>
</reference>
<evidence type="ECO:0000256" key="6">
    <source>
        <dbReference type="ARBA" id="ARBA00022790"/>
    </source>
</evidence>
<dbReference type="EMBL" id="LSBJ02000007">
    <property type="protein sequence ID" value="OAQ62327.1"/>
    <property type="molecule type" value="Genomic_DNA"/>
</dbReference>
<evidence type="ECO:0000256" key="2">
    <source>
        <dbReference type="ARBA" id="ARBA00004496"/>
    </source>
</evidence>
<dbReference type="SUPFAM" id="SSF46785">
    <property type="entry name" value="Winged helix' DNA-binding domain"/>
    <property type="match status" value="1"/>
</dbReference>
<organism evidence="11 12">
    <name type="scientific">Pochonia chlamydosporia 170</name>
    <dbReference type="NCBI Taxonomy" id="1380566"/>
    <lineage>
        <taxon>Eukaryota</taxon>
        <taxon>Fungi</taxon>
        <taxon>Dikarya</taxon>
        <taxon>Ascomycota</taxon>
        <taxon>Pezizomycotina</taxon>
        <taxon>Sordariomycetes</taxon>
        <taxon>Hypocreomycetidae</taxon>
        <taxon>Hypocreales</taxon>
        <taxon>Clavicipitaceae</taxon>
        <taxon>Pochonia</taxon>
    </lineage>
</organism>
<dbReference type="RefSeq" id="XP_018140031.1">
    <property type="nucleotide sequence ID" value="XM_018285966.1"/>
</dbReference>
<dbReference type="InterPro" id="IPR019585">
    <property type="entry name" value="Rpn7/CSN1"/>
</dbReference>
<feature type="domain" description="PCI" evidence="10">
    <location>
        <begin position="259"/>
        <end position="425"/>
    </location>
</feature>
<dbReference type="InterPro" id="IPR000717">
    <property type="entry name" value="PCI_dom"/>
</dbReference>
<proteinExistence type="inferred from homology"/>
<evidence type="ECO:0000256" key="3">
    <source>
        <dbReference type="ARBA" id="ARBA00008793"/>
    </source>
</evidence>